<sequence>MLRTAILAAPRRLFSTAAVARAPGGNAFTNLVNISSDSPETAAESSTATANVVQSSTPFAAPSIAVDPSSSRRGFSPDALPARNDPVLELFTNALMRSGKKAEAQKHVSNILTLLQRATNKPPVPLLHEAIALSAPSVKVFHMRHRAKTTVAPRPLTERARTTTGVRWLLKASERGRKSGIRRDDRIAREILAVLEGSSDVFKRVEEVHKIGMLNRANLFFRP</sequence>
<keyword evidence="6" id="KW-1185">Reference proteome</keyword>
<dbReference type="RefSeq" id="XP_028478093.1">
    <property type="nucleotide sequence ID" value="XM_028621641.1"/>
</dbReference>
<dbReference type="AlphaFoldDB" id="A0A427Y0X6"/>
<dbReference type="Gene3D" id="1.10.455.10">
    <property type="entry name" value="Ribosomal protein S7 domain"/>
    <property type="match status" value="1"/>
</dbReference>
<evidence type="ECO:0000313" key="5">
    <source>
        <dbReference type="EMBL" id="RSH84645.1"/>
    </source>
</evidence>
<evidence type="ECO:0000256" key="3">
    <source>
        <dbReference type="ARBA" id="ARBA00023274"/>
    </source>
</evidence>
<dbReference type="PANTHER" id="PTHR11205">
    <property type="entry name" value="RIBOSOMAL PROTEIN S7"/>
    <property type="match status" value="1"/>
</dbReference>
<protein>
    <recommendedName>
        <fullName evidence="4">Small ribosomal subunit protein uS7 domain-containing protein</fullName>
    </recommendedName>
</protein>
<dbReference type="InterPro" id="IPR000235">
    <property type="entry name" value="Ribosomal_uS7"/>
</dbReference>
<evidence type="ECO:0000256" key="1">
    <source>
        <dbReference type="ARBA" id="ARBA00007151"/>
    </source>
</evidence>
<gene>
    <name evidence="5" type="ORF">EHS24_006169</name>
</gene>
<keyword evidence="2" id="KW-0689">Ribosomal protein</keyword>
<accession>A0A427Y0X6</accession>
<dbReference type="SUPFAM" id="SSF47973">
    <property type="entry name" value="Ribosomal protein S7"/>
    <property type="match status" value="1"/>
</dbReference>
<dbReference type="InterPro" id="IPR023798">
    <property type="entry name" value="Ribosomal_uS7_dom"/>
</dbReference>
<proteinExistence type="inferred from homology"/>
<comment type="caution">
    <text evidence="5">The sequence shown here is derived from an EMBL/GenBank/DDBJ whole genome shotgun (WGS) entry which is preliminary data.</text>
</comment>
<dbReference type="Proteomes" id="UP000279236">
    <property type="component" value="Unassembled WGS sequence"/>
</dbReference>
<evidence type="ECO:0000259" key="4">
    <source>
        <dbReference type="Pfam" id="PF00177"/>
    </source>
</evidence>
<dbReference type="CDD" id="cd14868">
    <property type="entry name" value="uS7_Mitochondria_Fungi"/>
    <property type="match status" value="1"/>
</dbReference>
<dbReference type="GO" id="GO:1990904">
    <property type="term" value="C:ribonucleoprotein complex"/>
    <property type="evidence" value="ECO:0007669"/>
    <property type="project" value="UniProtKB-KW"/>
</dbReference>
<feature type="domain" description="Small ribosomal subunit protein uS7" evidence="4">
    <location>
        <begin position="73"/>
        <end position="216"/>
    </location>
</feature>
<dbReference type="GeneID" id="39590712"/>
<keyword evidence="3" id="KW-0687">Ribonucleoprotein</keyword>
<dbReference type="PIRSF" id="PIRSF002122">
    <property type="entry name" value="RPS7p_RPS7a_RPS5e_RPS7o"/>
    <property type="match status" value="1"/>
</dbReference>
<dbReference type="InterPro" id="IPR036823">
    <property type="entry name" value="Ribosomal_uS7_dom_sf"/>
</dbReference>
<dbReference type="GO" id="GO:0006412">
    <property type="term" value="P:translation"/>
    <property type="evidence" value="ECO:0007669"/>
    <property type="project" value="InterPro"/>
</dbReference>
<name>A0A427Y0X6_9TREE</name>
<dbReference type="EMBL" id="RSCE01000003">
    <property type="protein sequence ID" value="RSH84645.1"/>
    <property type="molecule type" value="Genomic_DNA"/>
</dbReference>
<dbReference type="GO" id="GO:0005840">
    <property type="term" value="C:ribosome"/>
    <property type="evidence" value="ECO:0007669"/>
    <property type="project" value="UniProtKB-KW"/>
</dbReference>
<comment type="similarity">
    <text evidence="1">Belongs to the universal ribosomal protein uS7 family.</text>
</comment>
<reference evidence="5 6" key="1">
    <citation type="submission" date="2018-11" db="EMBL/GenBank/DDBJ databases">
        <title>Genome sequence of Apiotrichum porosum DSM 27194.</title>
        <authorList>
            <person name="Aliyu H."/>
            <person name="Gorte O."/>
            <person name="Ochsenreither K."/>
        </authorList>
    </citation>
    <scope>NUCLEOTIDE SEQUENCE [LARGE SCALE GENOMIC DNA]</scope>
    <source>
        <strain evidence="5 6">DSM 27194</strain>
    </source>
</reference>
<dbReference type="InterPro" id="IPR047988">
    <property type="entry name" value="Ribosomal_uS7m_fungi"/>
</dbReference>
<dbReference type="Pfam" id="PF00177">
    <property type="entry name" value="Ribosomal_S7"/>
    <property type="match status" value="1"/>
</dbReference>
<evidence type="ECO:0000313" key="6">
    <source>
        <dbReference type="Proteomes" id="UP000279236"/>
    </source>
</evidence>
<organism evidence="5 6">
    <name type="scientific">Apiotrichum porosum</name>
    <dbReference type="NCBI Taxonomy" id="105984"/>
    <lineage>
        <taxon>Eukaryota</taxon>
        <taxon>Fungi</taxon>
        <taxon>Dikarya</taxon>
        <taxon>Basidiomycota</taxon>
        <taxon>Agaricomycotina</taxon>
        <taxon>Tremellomycetes</taxon>
        <taxon>Trichosporonales</taxon>
        <taxon>Trichosporonaceae</taxon>
        <taxon>Apiotrichum</taxon>
    </lineage>
</organism>
<evidence type="ECO:0000256" key="2">
    <source>
        <dbReference type="ARBA" id="ARBA00022980"/>
    </source>
</evidence>
<dbReference type="OrthoDB" id="9972728at2759"/>
<dbReference type="STRING" id="105984.A0A427Y0X6"/>